<evidence type="ECO:0000313" key="2">
    <source>
        <dbReference type="Proteomes" id="UP000807825"/>
    </source>
</evidence>
<organism evidence="1 2">
    <name type="scientific">Desulfomonile tiedjei</name>
    <dbReference type="NCBI Taxonomy" id="2358"/>
    <lineage>
        <taxon>Bacteria</taxon>
        <taxon>Pseudomonadati</taxon>
        <taxon>Thermodesulfobacteriota</taxon>
        <taxon>Desulfomonilia</taxon>
        <taxon>Desulfomonilales</taxon>
        <taxon>Desulfomonilaceae</taxon>
        <taxon>Desulfomonile</taxon>
    </lineage>
</organism>
<name>A0A9D6V7A4_9BACT</name>
<reference evidence="1" key="1">
    <citation type="submission" date="2020-07" db="EMBL/GenBank/DDBJ databases">
        <title>Huge and variable diversity of episymbiotic CPR bacteria and DPANN archaea in groundwater ecosystems.</title>
        <authorList>
            <person name="He C.Y."/>
            <person name="Keren R."/>
            <person name="Whittaker M."/>
            <person name="Farag I.F."/>
            <person name="Doudna J."/>
            <person name="Cate J.H.D."/>
            <person name="Banfield J.F."/>
        </authorList>
    </citation>
    <scope>NUCLEOTIDE SEQUENCE</scope>
    <source>
        <strain evidence="1">NC_groundwater_1664_Pr3_B-0.1um_52_9</strain>
    </source>
</reference>
<proteinExistence type="predicted"/>
<gene>
    <name evidence="1" type="ORF">HY912_20630</name>
</gene>
<sequence length="84" mass="9763">MATSQGLDLQGAMTKDRLKWRIASLKVHEKGKKRRANKDGQKVTEYWLDPDNIKKKLALQRHLFLHVAYGPSRTSSMHLFLCDR</sequence>
<dbReference type="AlphaFoldDB" id="A0A9D6V7A4"/>
<dbReference type="EMBL" id="JACRDE010000541">
    <property type="protein sequence ID" value="MBI5251905.1"/>
    <property type="molecule type" value="Genomic_DNA"/>
</dbReference>
<accession>A0A9D6V7A4</accession>
<protein>
    <submittedName>
        <fullName evidence="1">Uncharacterized protein</fullName>
    </submittedName>
</protein>
<evidence type="ECO:0000313" key="1">
    <source>
        <dbReference type="EMBL" id="MBI5251905.1"/>
    </source>
</evidence>
<comment type="caution">
    <text evidence="1">The sequence shown here is derived from an EMBL/GenBank/DDBJ whole genome shotgun (WGS) entry which is preliminary data.</text>
</comment>
<dbReference type="Proteomes" id="UP000807825">
    <property type="component" value="Unassembled WGS sequence"/>
</dbReference>